<feature type="domain" description="DUF222" evidence="2">
    <location>
        <begin position="122"/>
        <end position="380"/>
    </location>
</feature>
<feature type="region of interest" description="Disordered" evidence="1">
    <location>
        <begin position="192"/>
        <end position="222"/>
    </location>
</feature>
<dbReference type="CDD" id="cd00085">
    <property type="entry name" value="HNHc"/>
    <property type="match status" value="1"/>
</dbReference>
<dbReference type="AlphaFoldDB" id="A0A846WV65"/>
<gene>
    <name evidence="3" type="ORF">HGA05_23985</name>
</gene>
<evidence type="ECO:0000256" key="1">
    <source>
        <dbReference type="SAM" id="MobiDB-lite"/>
    </source>
</evidence>
<sequence>MMVDTALPDDALPDVSGLSTTQKLALAHRVVDSLASDDLTGLSNDDLVTVAQSTEQLITRITIQGDRQIVEFSDRHLAREYGFGSITDAMIGLLRVSEPWRRWKQLKATATFHTFTGEVAAPKYPALAEAMASGAAGSSHAAVVIDVLVRIPAAVPFDEKMSADATMARYARTHTPSDLRILGARVLAHLDPDGDLTDDSDRQRRRQIRIGRQDAQKMSGLSGQMTPTLTAHLEAVLAAWAAPGMNNPADPESPTGSREDADPEQVAAAAARDHRDQVQRNHDALEAVLRAGLDVGLGPQSHRGLPPHLIIKASLSDLIAQTGMGVSATGTLLPITDVIALAAQCQPWLAVFDDHTSLPLYLGRARLASQGQRIALFAKDGGEYCSFPGCTQPAAHVEIHHATKDHAKGGLTNIGDLAPACGTHNRMVGDKPGQYTTGIYRDGPWAGRCWWRKNTPVGAATPNPKRTNALPDVGTTYTDALARIRAELHPPPDPTQGDADTDLAERDDRDSMLPTNRVRRTRVPLGHGYYDLVEILTPDPGSPVENRLAQLLGDRGF</sequence>
<accession>A0A846WV65</accession>
<comment type="caution">
    <text evidence="3">The sequence shown here is derived from an EMBL/GenBank/DDBJ whole genome shotgun (WGS) entry which is preliminary data.</text>
</comment>
<feature type="region of interest" description="Disordered" evidence="1">
    <location>
        <begin position="487"/>
        <end position="519"/>
    </location>
</feature>
<dbReference type="InterPro" id="IPR003870">
    <property type="entry name" value="DUF222"/>
</dbReference>
<organism evidence="3 4">
    <name type="scientific">Gordonia polyisoprenivorans</name>
    <dbReference type="NCBI Taxonomy" id="84595"/>
    <lineage>
        <taxon>Bacteria</taxon>
        <taxon>Bacillati</taxon>
        <taxon>Actinomycetota</taxon>
        <taxon>Actinomycetes</taxon>
        <taxon>Mycobacteriales</taxon>
        <taxon>Gordoniaceae</taxon>
        <taxon>Gordonia</taxon>
    </lineage>
</organism>
<dbReference type="Pfam" id="PF02720">
    <property type="entry name" value="DUF222"/>
    <property type="match status" value="1"/>
</dbReference>
<protein>
    <submittedName>
        <fullName evidence="3">DUF222 domain-containing protein</fullName>
    </submittedName>
</protein>
<evidence type="ECO:0000259" key="2">
    <source>
        <dbReference type="Pfam" id="PF02720"/>
    </source>
</evidence>
<reference evidence="3 4" key="1">
    <citation type="submission" date="2020-04" db="EMBL/GenBank/DDBJ databases">
        <title>MicrobeNet Type strains.</title>
        <authorList>
            <person name="Nicholson A.C."/>
        </authorList>
    </citation>
    <scope>NUCLEOTIDE SEQUENCE [LARGE SCALE GENOMIC DNA]</scope>
    <source>
        <strain evidence="3 4">ATCC BAA-14</strain>
    </source>
</reference>
<proteinExistence type="predicted"/>
<dbReference type="EMBL" id="JAAXPC010000020">
    <property type="protein sequence ID" value="NKY04630.1"/>
    <property type="molecule type" value="Genomic_DNA"/>
</dbReference>
<dbReference type="Proteomes" id="UP000563898">
    <property type="component" value="Unassembled WGS sequence"/>
</dbReference>
<name>A0A846WV65_9ACTN</name>
<dbReference type="InterPro" id="IPR003615">
    <property type="entry name" value="HNH_nuc"/>
</dbReference>
<evidence type="ECO:0000313" key="3">
    <source>
        <dbReference type="EMBL" id="NKY04630.1"/>
    </source>
</evidence>
<evidence type="ECO:0000313" key="4">
    <source>
        <dbReference type="Proteomes" id="UP000563898"/>
    </source>
</evidence>
<feature type="region of interest" description="Disordered" evidence="1">
    <location>
        <begin position="243"/>
        <end position="278"/>
    </location>
</feature>